<evidence type="ECO:0000256" key="3">
    <source>
        <dbReference type="ARBA" id="ARBA00023163"/>
    </source>
</evidence>
<evidence type="ECO:0000256" key="2">
    <source>
        <dbReference type="ARBA" id="ARBA00023125"/>
    </source>
</evidence>
<dbReference type="PANTHER" id="PTHR43280:SF2">
    <property type="entry name" value="HTH-TYPE TRANSCRIPTIONAL REGULATOR EXSA"/>
    <property type="match status" value="1"/>
</dbReference>
<evidence type="ECO:0000256" key="1">
    <source>
        <dbReference type="ARBA" id="ARBA00023015"/>
    </source>
</evidence>
<organism evidence="5 6">
    <name type="scientific">Parapedobacter composti</name>
    <dbReference type="NCBI Taxonomy" id="623281"/>
    <lineage>
        <taxon>Bacteria</taxon>
        <taxon>Pseudomonadati</taxon>
        <taxon>Bacteroidota</taxon>
        <taxon>Sphingobacteriia</taxon>
        <taxon>Sphingobacteriales</taxon>
        <taxon>Sphingobacteriaceae</taxon>
        <taxon>Parapedobacter</taxon>
    </lineage>
</organism>
<feature type="domain" description="HTH araC/xylS-type" evidence="4">
    <location>
        <begin position="186"/>
        <end position="285"/>
    </location>
</feature>
<evidence type="ECO:0000313" key="6">
    <source>
        <dbReference type="Proteomes" id="UP000199577"/>
    </source>
</evidence>
<dbReference type="InterPro" id="IPR018060">
    <property type="entry name" value="HTH_AraC"/>
</dbReference>
<protein>
    <submittedName>
        <fullName evidence="5">AraC-type DNA-binding protein</fullName>
    </submittedName>
</protein>
<dbReference type="InterPro" id="IPR018062">
    <property type="entry name" value="HTH_AraC-typ_CS"/>
</dbReference>
<dbReference type="GO" id="GO:0003700">
    <property type="term" value="F:DNA-binding transcription factor activity"/>
    <property type="evidence" value="ECO:0007669"/>
    <property type="project" value="InterPro"/>
</dbReference>
<reference evidence="5 6" key="1">
    <citation type="submission" date="2016-10" db="EMBL/GenBank/DDBJ databases">
        <authorList>
            <person name="de Groot N.N."/>
        </authorList>
    </citation>
    <scope>NUCLEOTIDE SEQUENCE [LARGE SCALE GENOMIC DNA]</scope>
    <source>
        <strain evidence="5 6">DSM 22900</strain>
    </source>
</reference>
<dbReference type="EMBL" id="FOLL01000001">
    <property type="protein sequence ID" value="SFB79047.1"/>
    <property type="molecule type" value="Genomic_DNA"/>
</dbReference>
<dbReference type="Gene3D" id="2.60.120.10">
    <property type="entry name" value="Jelly Rolls"/>
    <property type="match status" value="1"/>
</dbReference>
<name>A0A1I1DW41_9SPHI</name>
<keyword evidence="6" id="KW-1185">Reference proteome</keyword>
<dbReference type="InterPro" id="IPR011051">
    <property type="entry name" value="RmlC_Cupin_sf"/>
</dbReference>
<dbReference type="InterPro" id="IPR013096">
    <property type="entry name" value="Cupin_2"/>
</dbReference>
<dbReference type="InterPro" id="IPR014710">
    <property type="entry name" value="RmlC-like_jellyroll"/>
</dbReference>
<dbReference type="GO" id="GO:0043565">
    <property type="term" value="F:sequence-specific DNA binding"/>
    <property type="evidence" value="ECO:0007669"/>
    <property type="project" value="InterPro"/>
</dbReference>
<dbReference type="AlphaFoldDB" id="A0A1I1DW41"/>
<dbReference type="OrthoDB" id="9787988at2"/>
<evidence type="ECO:0000259" key="4">
    <source>
        <dbReference type="PROSITE" id="PS01124"/>
    </source>
</evidence>
<keyword evidence="1" id="KW-0805">Transcription regulation</keyword>
<keyword evidence="2 5" id="KW-0238">DNA-binding</keyword>
<dbReference type="PANTHER" id="PTHR43280">
    <property type="entry name" value="ARAC-FAMILY TRANSCRIPTIONAL REGULATOR"/>
    <property type="match status" value="1"/>
</dbReference>
<dbReference type="SUPFAM" id="SSF51182">
    <property type="entry name" value="RmlC-like cupins"/>
    <property type="match status" value="1"/>
</dbReference>
<accession>A0A1I1DW41</accession>
<proteinExistence type="predicted"/>
<dbReference type="Gene3D" id="1.10.10.60">
    <property type="entry name" value="Homeodomain-like"/>
    <property type="match status" value="2"/>
</dbReference>
<keyword evidence="3" id="KW-0804">Transcription</keyword>
<dbReference type="Proteomes" id="UP000199577">
    <property type="component" value="Unassembled WGS sequence"/>
</dbReference>
<dbReference type="STRING" id="623281.SAMN05421747_101133"/>
<dbReference type="RefSeq" id="WP_090970051.1">
    <property type="nucleotide sequence ID" value="NZ_FOLL01000001.1"/>
</dbReference>
<dbReference type="Pfam" id="PF07883">
    <property type="entry name" value="Cupin_2"/>
    <property type="match status" value="1"/>
</dbReference>
<dbReference type="InterPro" id="IPR009057">
    <property type="entry name" value="Homeodomain-like_sf"/>
</dbReference>
<dbReference type="PROSITE" id="PS01124">
    <property type="entry name" value="HTH_ARAC_FAMILY_2"/>
    <property type="match status" value="1"/>
</dbReference>
<dbReference type="SMART" id="SM00342">
    <property type="entry name" value="HTH_ARAC"/>
    <property type="match status" value="1"/>
</dbReference>
<dbReference type="SUPFAM" id="SSF46689">
    <property type="entry name" value="Homeodomain-like"/>
    <property type="match status" value="2"/>
</dbReference>
<dbReference type="Pfam" id="PF12833">
    <property type="entry name" value="HTH_18"/>
    <property type="match status" value="1"/>
</dbReference>
<gene>
    <name evidence="5" type="ORF">SAMN05421747_101133</name>
</gene>
<dbReference type="PROSITE" id="PS00041">
    <property type="entry name" value="HTH_ARAC_FAMILY_1"/>
    <property type="match status" value="1"/>
</dbReference>
<sequence>MKALQFTIPVVPDKTVMVQEDIIPQFYPHLHRHKEAQLIWIIKGEGTLIVENTMHGFGPDDIFMIAPNQSHVFKGQKFGNGTSADVHTISVFYDPNNGRLADFFQLPELSQLNSFLKEYGNGFRLPPQHFHTVSKRILRLKNSGSMDQMLHFLHLLRAFCKLNPRPEHLYTFAREPITDSEGLRMANIYNYILQHYHTALTLEDVAAEAYLTPQAFCRYFKKRTGVTFVTFLNEIRVNQACRKLTGGGYDSIAGVAYTCGFNSITNFNRVFKTVIGTSPKEYISKYLNTVQ</sequence>
<evidence type="ECO:0000313" key="5">
    <source>
        <dbReference type="EMBL" id="SFB79047.1"/>
    </source>
</evidence>